<gene>
    <name evidence="1" type="ordered locus">MTH_948</name>
</gene>
<keyword evidence="2" id="KW-1185">Reference proteome</keyword>
<dbReference type="HOGENOM" id="CLU_2645994_0_0_2"/>
<reference evidence="1 2" key="1">
    <citation type="journal article" date="1997" name="J. Bacteriol.">
        <title>Complete genome sequence of Methanobacterium thermoautotrophicum deltaH: functional analysis and comparative genomics.</title>
        <authorList>
            <person name="Smith D.R."/>
            <person name="Doucette-Stamm L.A."/>
            <person name="Deloughery C."/>
            <person name="Lee H.-M."/>
            <person name="Dubois J."/>
            <person name="Aldredge T."/>
            <person name="Bashirzadeh R."/>
            <person name="Blakely D."/>
            <person name="Cook R."/>
            <person name="Gilbert K."/>
            <person name="Harrison D."/>
            <person name="Hoang L."/>
            <person name="Keagle P."/>
            <person name="Lumm W."/>
            <person name="Pothier B."/>
            <person name="Qiu D."/>
            <person name="Spadafora R."/>
            <person name="Vicare R."/>
            <person name="Wang Y."/>
            <person name="Wierzbowski J."/>
            <person name="Gibson R."/>
            <person name="Jiwani N."/>
            <person name="Caruso A."/>
            <person name="Bush D."/>
            <person name="Safer H."/>
            <person name="Patwell D."/>
            <person name="Prabhakar S."/>
            <person name="McDougall S."/>
            <person name="Shimer G."/>
            <person name="Goyal A."/>
            <person name="Pietrovski S."/>
            <person name="Church G.M."/>
            <person name="Daniels C.J."/>
            <person name="Mao J.-i."/>
            <person name="Rice P."/>
            <person name="Nolling J."/>
            <person name="Reeve J.N."/>
        </authorList>
    </citation>
    <scope>NUCLEOTIDE SEQUENCE [LARGE SCALE GENOMIC DNA]</scope>
    <source>
        <strain evidence="2">ATCC 29096 / DSM 1053 / JCM 10044 / NBRC 100330 / Delta H</strain>
    </source>
</reference>
<dbReference type="InParanoid" id="O27029"/>
<sequence>MGTGEYMDTAKRQDIRDIEEYGYCKSRISSCKFHGRYLKDLLQRYLKSTFFLTLGYAVCPLKVGFFNGAEGSQHRR</sequence>
<proteinExistence type="predicted"/>
<name>O27029_METTH</name>
<evidence type="ECO:0000313" key="2">
    <source>
        <dbReference type="Proteomes" id="UP000005223"/>
    </source>
</evidence>
<organism evidence="1 2">
    <name type="scientific">Methanothermobacter thermautotrophicus (strain ATCC 29096 / DSM 1053 / JCM 10044 / NBRC 100330 / Delta H)</name>
    <name type="common">Methanobacterium thermoautotrophicum</name>
    <dbReference type="NCBI Taxonomy" id="187420"/>
    <lineage>
        <taxon>Archaea</taxon>
        <taxon>Methanobacteriati</taxon>
        <taxon>Methanobacteriota</taxon>
        <taxon>Methanomada group</taxon>
        <taxon>Methanobacteria</taxon>
        <taxon>Methanobacteriales</taxon>
        <taxon>Methanobacteriaceae</taxon>
        <taxon>Methanothermobacter</taxon>
    </lineage>
</organism>
<dbReference type="PIR" id="G69226">
    <property type="entry name" value="G69226"/>
</dbReference>
<accession>O27029</accession>
<evidence type="ECO:0000313" key="1">
    <source>
        <dbReference type="EMBL" id="AAB85444.1"/>
    </source>
</evidence>
<dbReference type="AlphaFoldDB" id="O27029"/>
<dbReference type="Proteomes" id="UP000005223">
    <property type="component" value="Chromosome"/>
</dbReference>
<dbReference type="KEGG" id="mth:MTH_948"/>
<dbReference type="EMBL" id="AE000666">
    <property type="protein sequence ID" value="AAB85444.1"/>
    <property type="molecule type" value="Genomic_DNA"/>
</dbReference>
<dbReference type="PaxDb" id="187420-MTH_948"/>
<protein>
    <submittedName>
        <fullName evidence="1">Uncharacterized protein</fullName>
    </submittedName>
</protein>
<dbReference type="EnsemblBacteria" id="AAB85444">
    <property type="protein sequence ID" value="AAB85444"/>
    <property type="gene ID" value="MTH_948"/>
</dbReference>